<feature type="region of interest" description="Disordered" evidence="5">
    <location>
        <begin position="207"/>
        <end position="242"/>
    </location>
</feature>
<evidence type="ECO:0000313" key="7">
    <source>
        <dbReference type="EMBL" id="KAK5192714.1"/>
    </source>
</evidence>
<evidence type="ECO:0000259" key="6">
    <source>
        <dbReference type="SMART" id="SM01238"/>
    </source>
</evidence>
<organism evidence="7 8">
    <name type="scientific">Cryomyces antarcticus</name>
    <dbReference type="NCBI Taxonomy" id="329879"/>
    <lineage>
        <taxon>Eukaryota</taxon>
        <taxon>Fungi</taxon>
        <taxon>Dikarya</taxon>
        <taxon>Ascomycota</taxon>
        <taxon>Pezizomycotina</taxon>
        <taxon>Dothideomycetes</taxon>
        <taxon>Dothideomycetes incertae sedis</taxon>
        <taxon>Cryomyces</taxon>
    </lineage>
</organism>
<reference evidence="7 8" key="1">
    <citation type="submission" date="2023-08" db="EMBL/GenBank/DDBJ databases">
        <title>Black Yeasts Isolated from many extreme environments.</title>
        <authorList>
            <person name="Coleine C."/>
            <person name="Stajich J.E."/>
            <person name="Selbmann L."/>
        </authorList>
    </citation>
    <scope>NUCLEOTIDE SEQUENCE [LARGE SCALE GENOMIC DNA]</scope>
    <source>
        <strain evidence="7 8">CCFEE 536</strain>
    </source>
</reference>
<comment type="caution">
    <text evidence="7">The sequence shown here is derived from an EMBL/GenBank/DDBJ whole genome shotgun (WGS) entry which is preliminary data.</text>
</comment>
<sequence length="242" mass="26375">IPSAMIVRRSLLSTAGAPPLFQAARSSPSQCVRLLHNNMPAARIPPPTPFVPDPQTFLTLIGRNMSQHAAKIPTWEALFSLTSQQLRESGVEPARSRRYLLHWREKFRNGQYGIGGDLSEVTDGVGELRVVEVPVSTGNRAATVTSSAGMKKVVVNVPAGADMPSVPLEQVKPVEQVRILGASTITGPWVEPLKGTNGQGARIVAKEGLWEQRRGHKIDGGERRKAEVRAKRRSAERKNSRA</sequence>
<evidence type="ECO:0000256" key="3">
    <source>
        <dbReference type="ARBA" id="ARBA00023128"/>
    </source>
</evidence>
<keyword evidence="8" id="KW-1185">Reference proteome</keyword>
<accession>A0ABR0LL49</accession>
<dbReference type="SMART" id="SM01238">
    <property type="entry name" value="IGR"/>
    <property type="match status" value="1"/>
</dbReference>
<evidence type="ECO:0000256" key="4">
    <source>
        <dbReference type="ARBA" id="ARBA00035129"/>
    </source>
</evidence>
<comment type="similarity">
    <text evidence="2">Belongs to the mitochondrion-specific ribosomal protein mS41 family.</text>
</comment>
<protein>
    <recommendedName>
        <fullName evidence="4">Small ribosomal subunit protein mS41</fullName>
    </recommendedName>
</protein>
<feature type="compositionally biased region" description="Basic and acidic residues" evidence="5">
    <location>
        <begin position="207"/>
        <end position="229"/>
    </location>
</feature>
<gene>
    <name evidence="7" type="primary">FYV4</name>
    <name evidence="7" type="ORF">LTR16_007391</name>
</gene>
<evidence type="ECO:0000256" key="2">
    <source>
        <dbReference type="ARBA" id="ARBA00010492"/>
    </source>
</evidence>
<evidence type="ECO:0000256" key="1">
    <source>
        <dbReference type="ARBA" id="ARBA00004173"/>
    </source>
</evidence>
<feature type="non-terminal residue" evidence="7">
    <location>
        <position position="1"/>
    </location>
</feature>
<comment type="subcellular location">
    <subcellularLocation>
        <location evidence="1">Mitochondrion</location>
    </subcellularLocation>
</comment>
<dbReference type="PANTHER" id="PTHR28235:SF1">
    <property type="entry name" value="SMALL RIBOSOMAL SUBUNIT PROTEIN MS41"/>
    <property type="match status" value="1"/>
</dbReference>
<dbReference type="Proteomes" id="UP001357485">
    <property type="component" value="Unassembled WGS sequence"/>
</dbReference>
<dbReference type="InterPro" id="IPR019083">
    <property type="entry name" value="SAM_Ribosomal_mS41"/>
</dbReference>
<dbReference type="PANTHER" id="PTHR28235">
    <property type="entry name" value="PROTEIN FYV4, MITOCHONDRIAL"/>
    <property type="match status" value="1"/>
</dbReference>
<keyword evidence="3" id="KW-0496">Mitochondrion</keyword>
<evidence type="ECO:0000256" key="5">
    <source>
        <dbReference type="SAM" id="MobiDB-lite"/>
    </source>
</evidence>
<feature type="domain" description="Small ribosomal subunit protein mS41 SAM" evidence="6">
    <location>
        <begin position="54"/>
        <end position="110"/>
    </location>
</feature>
<proteinExistence type="inferred from homology"/>
<name>A0ABR0LL49_9PEZI</name>
<dbReference type="Pfam" id="PF09597">
    <property type="entry name" value="SAM_Ribosomal_mS41"/>
    <property type="match status" value="1"/>
</dbReference>
<evidence type="ECO:0000313" key="8">
    <source>
        <dbReference type="Proteomes" id="UP001357485"/>
    </source>
</evidence>
<dbReference type="EMBL" id="JAVRRA010017982">
    <property type="protein sequence ID" value="KAK5192714.1"/>
    <property type="molecule type" value="Genomic_DNA"/>
</dbReference>
<dbReference type="InterPro" id="IPR039603">
    <property type="entry name" value="Ribosomal_mS41"/>
</dbReference>